<organism evidence="2 3">
    <name type="scientific">Pseudolysinimonas yzui</name>
    <dbReference type="NCBI Taxonomy" id="2708254"/>
    <lineage>
        <taxon>Bacteria</taxon>
        <taxon>Bacillati</taxon>
        <taxon>Actinomycetota</taxon>
        <taxon>Actinomycetes</taxon>
        <taxon>Micrococcales</taxon>
        <taxon>Microbacteriaceae</taxon>
        <taxon>Pseudolysinimonas</taxon>
    </lineage>
</organism>
<proteinExistence type="predicted"/>
<accession>A0A8J3GQY2</accession>
<dbReference type="AlphaFoldDB" id="A0A8J3GQY2"/>
<keyword evidence="1" id="KW-0472">Membrane</keyword>
<feature type="transmembrane region" description="Helical" evidence="1">
    <location>
        <begin position="35"/>
        <end position="56"/>
    </location>
</feature>
<feature type="transmembrane region" description="Helical" evidence="1">
    <location>
        <begin position="63"/>
        <end position="81"/>
    </location>
</feature>
<keyword evidence="1" id="KW-0812">Transmembrane</keyword>
<name>A0A8J3GQY2_9MICO</name>
<comment type="caution">
    <text evidence="2">The sequence shown here is derived from an EMBL/GenBank/DDBJ whole genome shotgun (WGS) entry which is preliminary data.</text>
</comment>
<dbReference type="EMBL" id="BNAI01000003">
    <property type="protein sequence ID" value="GHF16964.1"/>
    <property type="molecule type" value="Genomic_DNA"/>
</dbReference>
<dbReference type="Proteomes" id="UP000617531">
    <property type="component" value="Unassembled WGS sequence"/>
</dbReference>
<feature type="transmembrane region" description="Helical" evidence="1">
    <location>
        <begin position="12"/>
        <end position="29"/>
    </location>
</feature>
<evidence type="ECO:0000313" key="3">
    <source>
        <dbReference type="Proteomes" id="UP000617531"/>
    </source>
</evidence>
<evidence type="ECO:0000256" key="1">
    <source>
        <dbReference type="SAM" id="Phobius"/>
    </source>
</evidence>
<gene>
    <name evidence="2" type="ORF">GCM10011600_17140</name>
</gene>
<evidence type="ECO:0000313" key="2">
    <source>
        <dbReference type="EMBL" id="GHF16964.1"/>
    </source>
</evidence>
<reference evidence="2" key="1">
    <citation type="journal article" date="2014" name="Int. J. Syst. Evol. Microbiol.">
        <title>Complete genome sequence of Corynebacterium casei LMG S-19264T (=DSM 44701T), isolated from a smear-ripened cheese.</title>
        <authorList>
            <consortium name="US DOE Joint Genome Institute (JGI-PGF)"/>
            <person name="Walter F."/>
            <person name="Albersmeier A."/>
            <person name="Kalinowski J."/>
            <person name="Ruckert C."/>
        </authorList>
    </citation>
    <scope>NUCLEOTIDE SEQUENCE</scope>
    <source>
        <strain evidence="2">CGMCC 1.16548</strain>
    </source>
</reference>
<keyword evidence="3" id="KW-1185">Reference proteome</keyword>
<sequence>MQSRASRAARGWITGAFATVAAAVSHGVADGGAPSALALGCALVFAGVLGTFLVGGRASLPRLVGIVAGSQLAFHLVFSWLTPGTATGGAHHGTAAVLEPAAAHHGTDPGMWAAHALAMLATIVFLRRAELALWGLLRDAVAAVRVDRMPAIGPRPAVLRAAQSAAPRHPVSSVVRSALRGRGPPALACV</sequence>
<keyword evidence="1" id="KW-1133">Transmembrane helix</keyword>
<protein>
    <submittedName>
        <fullName evidence="2">Uncharacterized protein</fullName>
    </submittedName>
</protein>
<dbReference type="RefSeq" id="WP_191283082.1">
    <property type="nucleotide sequence ID" value="NZ_BNAI01000003.1"/>
</dbReference>
<feature type="transmembrane region" description="Helical" evidence="1">
    <location>
        <begin position="109"/>
        <end position="126"/>
    </location>
</feature>
<reference evidence="2" key="2">
    <citation type="submission" date="2020-09" db="EMBL/GenBank/DDBJ databases">
        <authorList>
            <person name="Sun Q."/>
            <person name="Zhou Y."/>
        </authorList>
    </citation>
    <scope>NUCLEOTIDE SEQUENCE</scope>
    <source>
        <strain evidence="2">CGMCC 1.16548</strain>
    </source>
</reference>